<dbReference type="AlphaFoldDB" id="A0A250X3F2"/>
<accession>A0A250X3F2</accession>
<gene>
    <name evidence="3" type="ORF">CEUSTIGMA_g5039.t1</name>
</gene>
<evidence type="ECO:0000313" key="3">
    <source>
        <dbReference type="EMBL" id="GAX77595.1"/>
    </source>
</evidence>
<keyword evidence="2" id="KW-0812">Transmembrane</keyword>
<evidence type="ECO:0000256" key="2">
    <source>
        <dbReference type="SAM" id="Phobius"/>
    </source>
</evidence>
<feature type="region of interest" description="Disordered" evidence="1">
    <location>
        <begin position="467"/>
        <end position="505"/>
    </location>
</feature>
<keyword evidence="2" id="KW-0472">Membrane</keyword>
<feature type="region of interest" description="Disordered" evidence="1">
    <location>
        <begin position="552"/>
        <end position="577"/>
    </location>
</feature>
<protein>
    <submittedName>
        <fullName evidence="3">Uncharacterized protein</fullName>
    </submittedName>
</protein>
<feature type="transmembrane region" description="Helical" evidence="2">
    <location>
        <begin position="515"/>
        <end position="535"/>
    </location>
</feature>
<name>A0A250X3F2_9CHLO</name>
<keyword evidence="4" id="KW-1185">Reference proteome</keyword>
<keyword evidence="2" id="KW-1133">Transmembrane helix</keyword>
<feature type="compositionally biased region" description="Polar residues" evidence="1">
    <location>
        <begin position="467"/>
        <end position="486"/>
    </location>
</feature>
<dbReference type="EMBL" id="BEGY01000025">
    <property type="protein sequence ID" value="GAX77595.1"/>
    <property type="molecule type" value="Genomic_DNA"/>
</dbReference>
<reference evidence="3 4" key="1">
    <citation type="submission" date="2017-08" db="EMBL/GenBank/DDBJ databases">
        <title>Acidophilic green algal genome provides insights into adaptation to an acidic environment.</title>
        <authorList>
            <person name="Hirooka S."/>
            <person name="Hirose Y."/>
            <person name="Kanesaki Y."/>
            <person name="Higuchi S."/>
            <person name="Fujiwara T."/>
            <person name="Onuma R."/>
            <person name="Era A."/>
            <person name="Ohbayashi R."/>
            <person name="Uzuka A."/>
            <person name="Nozaki H."/>
            <person name="Yoshikawa H."/>
            <person name="Miyagishima S.Y."/>
        </authorList>
    </citation>
    <scope>NUCLEOTIDE SEQUENCE [LARGE SCALE GENOMIC DNA]</scope>
    <source>
        <strain evidence="3 4">NIES-2499</strain>
    </source>
</reference>
<feature type="compositionally biased region" description="Low complexity" evidence="1">
    <location>
        <begin position="487"/>
        <end position="504"/>
    </location>
</feature>
<organism evidence="3 4">
    <name type="scientific">Chlamydomonas eustigma</name>
    <dbReference type="NCBI Taxonomy" id="1157962"/>
    <lineage>
        <taxon>Eukaryota</taxon>
        <taxon>Viridiplantae</taxon>
        <taxon>Chlorophyta</taxon>
        <taxon>core chlorophytes</taxon>
        <taxon>Chlorophyceae</taxon>
        <taxon>CS clade</taxon>
        <taxon>Chlamydomonadales</taxon>
        <taxon>Chlamydomonadaceae</taxon>
        <taxon>Chlamydomonas</taxon>
    </lineage>
</organism>
<dbReference type="Proteomes" id="UP000232323">
    <property type="component" value="Unassembled WGS sequence"/>
</dbReference>
<dbReference type="OrthoDB" id="553363at2759"/>
<comment type="caution">
    <text evidence="3">The sequence shown here is derived from an EMBL/GenBank/DDBJ whole genome shotgun (WGS) entry which is preliminary data.</text>
</comment>
<feature type="compositionally biased region" description="Basic and acidic residues" evidence="1">
    <location>
        <begin position="562"/>
        <end position="574"/>
    </location>
</feature>
<evidence type="ECO:0000313" key="4">
    <source>
        <dbReference type="Proteomes" id="UP000232323"/>
    </source>
</evidence>
<sequence>MFAFVLHSPPHKQAPPFPPFPPFPPYLPSQPFRYSYAPLAPSVNSTPRPSPPPPSPAAIAAGVAYDGYLVNCTVYLDVNSSSTFEAIIRSPHTHTTSTGTWSIISDVNTLQSTPLRIVPGELSCVDLTFHTQILLPLAAPPGSNIISPLTTLLTYILGLPDPSNTISTVSKASTVMTAAIGRLGTILPSNISILSVDSISAAMQDGPDNNNKSWALELLKAELHVSNLVTQIAVLFISPGASSASSLTTYVSGLAFNALAQAVYTRSGIQAVSLNSSAVIPPLANGGRVGRHMLASSPATPAGPSSATNLSVPPFDFTDFGTISDLITTVASLSLFPPPTSLLNMSSDINTSKTASANTSASLSLSYAVANSVEALSVASTAIANMHAVLSSCSSVMSAMKAAYVGQGLLIAMLQDIAGHAVSLSSALQGVDPVMQALQAATQMAPLLSAAESAILPGPILPTSEFSPPSNSLVTTVPSNFTDTQQTSNMSSSNASMNSTSGTSDEGSTAWTQQYLWLIILLSILGGILVIAGLLSEITKFSTRNIRLKKEVSSPVDSISSGKKDPNRDHEKGCRRNKKQVEGVWITAEVCQAGDKGSYSGRCELYGVKGDEVTDPNNPKHVQVEINNSNNSHHWAAAQAGAHPRVSMMNADHHPSFAFSRGPEGANNDLEEEKIAGDHHAETAGGRFCGVMQWIQNDVFRSSRGNSMASTGSALWKRARGSSIHIRMSGVEEGGGSVPTDLSREGMASGRFGHLSQGGPTAPAIAQAIARAVLQRSSSEQDSVEAGVDGRHVKNVWMVPK</sequence>
<evidence type="ECO:0000256" key="1">
    <source>
        <dbReference type="SAM" id="MobiDB-lite"/>
    </source>
</evidence>
<proteinExistence type="predicted"/>